<sequence>MAQKKPRLSWKLGGIDKTFLEACLHEVTVNGREGSSLKASSWRIVGEIIKKEYNIDADQKQMKNRYDYIKGKFGAWLKLKNKTGNVYNPITNTFNLSEEEWQLEMKSNKYVESLRSSPLPCPDICIQLFDGATSTGFDSWGPTSTLPRPSQDSFVRGLNDFDDIDCTQTEPLGVSEESSARSKKQRVKRKSSDTSKSRIMEIGEDISKVAKMLVEKHAASDIDACMEKLEKLEWGKYDARYSTALMLFGESVEKRQVWLSIDSNICENWVRNAGAKLLMDLDDEITLFTVLSSYWLRLASRRIERPIDNNSALSGHAYTQELLHGSSTQCHELMRLSREAYILLCNHFRQKNWLQSSRSISVEEKLAIFLTIIGHNERFRMVKRRFQHSTETIYRCFHEVLNAMLNFAKEMIVPTSSNATANTSERLTRLKNIFPGAIGALDGTLIHAVVPADQQTRYRGRGKGECFQNVLAICDFDMIFTFVWAGWEGIAHDSRVLKDIAYNPTSGFLIPPSDKYYLCDAAYTNTRGFMTPYRNTRYWLSDYRRRRATTKEERFNHAHAQLRNVIERAYGVLKKRFPILKQMAPYPFSVQRDVVIACFAVHNFIRKFDIDDELFMEFEEDTMIDDETQGDESNNINDMEWGSQANEYMANLRDQIANQLFSTASN</sequence>
<reference evidence="1 2" key="2">
    <citation type="journal article" date="2022" name="Mol. Ecol. Resour.">
        <title>The genomes of chicory, endive, great burdock and yacon provide insights into Asteraceae paleo-polyploidization history and plant inulin production.</title>
        <authorList>
            <person name="Fan W."/>
            <person name="Wang S."/>
            <person name="Wang H."/>
            <person name="Wang A."/>
            <person name="Jiang F."/>
            <person name="Liu H."/>
            <person name="Zhao H."/>
            <person name="Xu D."/>
            <person name="Zhang Y."/>
        </authorList>
    </citation>
    <scope>NUCLEOTIDE SEQUENCE [LARGE SCALE GENOMIC DNA]</scope>
    <source>
        <strain evidence="2">cv. Punajuju</strain>
        <tissue evidence="1">Leaves</tissue>
    </source>
</reference>
<evidence type="ECO:0000313" key="2">
    <source>
        <dbReference type="Proteomes" id="UP001055811"/>
    </source>
</evidence>
<protein>
    <submittedName>
        <fullName evidence="1">Uncharacterized protein</fullName>
    </submittedName>
</protein>
<organism evidence="1 2">
    <name type="scientific">Cichorium intybus</name>
    <name type="common">Chicory</name>
    <dbReference type="NCBI Taxonomy" id="13427"/>
    <lineage>
        <taxon>Eukaryota</taxon>
        <taxon>Viridiplantae</taxon>
        <taxon>Streptophyta</taxon>
        <taxon>Embryophyta</taxon>
        <taxon>Tracheophyta</taxon>
        <taxon>Spermatophyta</taxon>
        <taxon>Magnoliopsida</taxon>
        <taxon>eudicotyledons</taxon>
        <taxon>Gunneridae</taxon>
        <taxon>Pentapetalae</taxon>
        <taxon>asterids</taxon>
        <taxon>campanulids</taxon>
        <taxon>Asterales</taxon>
        <taxon>Asteraceae</taxon>
        <taxon>Cichorioideae</taxon>
        <taxon>Cichorieae</taxon>
        <taxon>Cichoriinae</taxon>
        <taxon>Cichorium</taxon>
    </lineage>
</organism>
<dbReference type="Proteomes" id="UP001055811">
    <property type="component" value="Linkage Group LG07"/>
</dbReference>
<gene>
    <name evidence="1" type="ORF">L2E82_37500</name>
</gene>
<proteinExistence type="predicted"/>
<comment type="caution">
    <text evidence="1">The sequence shown here is derived from an EMBL/GenBank/DDBJ whole genome shotgun (WGS) entry which is preliminary data.</text>
</comment>
<evidence type="ECO:0000313" key="1">
    <source>
        <dbReference type="EMBL" id="KAI3708333.1"/>
    </source>
</evidence>
<keyword evidence="2" id="KW-1185">Reference proteome</keyword>
<accession>A0ACB9AG31</accession>
<dbReference type="EMBL" id="CM042015">
    <property type="protein sequence ID" value="KAI3708333.1"/>
    <property type="molecule type" value="Genomic_DNA"/>
</dbReference>
<name>A0ACB9AG31_CICIN</name>
<reference evidence="2" key="1">
    <citation type="journal article" date="2022" name="Mol. Ecol. Resour.">
        <title>The genomes of chicory, endive, great burdock and yacon provide insights into Asteraceae palaeo-polyploidization history and plant inulin production.</title>
        <authorList>
            <person name="Fan W."/>
            <person name="Wang S."/>
            <person name="Wang H."/>
            <person name="Wang A."/>
            <person name="Jiang F."/>
            <person name="Liu H."/>
            <person name="Zhao H."/>
            <person name="Xu D."/>
            <person name="Zhang Y."/>
        </authorList>
    </citation>
    <scope>NUCLEOTIDE SEQUENCE [LARGE SCALE GENOMIC DNA]</scope>
    <source>
        <strain evidence="2">cv. Punajuju</strain>
    </source>
</reference>